<keyword evidence="1" id="KW-0378">Hydrolase</keyword>
<dbReference type="PANTHER" id="PTHR42776">
    <property type="entry name" value="SERINE PEPTIDASE S9 FAMILY MEMBER"/>
    <property type="match status" value="1"/>
</dbReference>
<dbReference type="OrthoDB" id="9812921at2"/>
<proteinExistence type="predicted"/>
<evidence type="ECO:0000313" key="3">
    <source>
        <dbReference type="EMBL" id="SFJ39638.1"/>
    </source>
</evidence>
<dbReference type="Gene3D" id="3.40.50.1820">
    <property type="entry name" value="alpha/beta hydrolase"/>
    <property type="match status" value="1"/>
</dbReference>
<dbReference type="PANTHER" id="PTHR42776:SF27">
    <property type="entry name" value="DIPEPTIDYL PEPTIDASE FAMILY MEMBER 6"/>
    <property type="match status" value="1"/>
</dbReference>
<dbReference type="STRING" id="1150112.SAMN04487893_1075"/>
<dbReference type="SUPFAM" id="SSF82171">
    <property type="entry name" value="DPP6 N-terminal domain-like"/>
    <property type="match status" value="1"/>
</dbReference>
<evidence type="ECO:0000256" key="1">
    <source>
        <dbReference type="ARBA" id="ARBA00022801"/>
    </source>
</evidence>
<reference evidence="4" key="1">
    <citation type="submission" date="2016-10" db="EMBL/GenBank/DDBJ databases">
        <authorList>
            <person name="Varghese N."/>
            <person name="Submissions S."/>
        </authorList>
    </citation>
    <scope>NUCLEOTIDE SEQUENCE [LARGE SCALE GENOMIC DNA]</scope>
    <source>
        <strain evidence="4">DSM 26542</strain>
    </source>
</reference>
<accession>A0A1I3QZX5</accession>
<dbReference type="RefSeq" id="WP_090678793.1">
    <property type="nucleotide sequence ID" value="NZ_FORU01000007.1"/>
</dbReference>
<dbReference type="GO" id="GO:0006508">
    <property type="term" value="P:proteolysis"/>
    <property type="evidence" value="ECO:0007669"/>
    <property type="project" value="InterPro"/>
</dbReference>
<feature type="domain" description="Peptidase S9 prolyl oligopeptidase catalytic" evidence="2">
    <location>
        <begin position="657"/>
        <end position="826"/>
    </location>
</feature>
<dbReference type="SUPFAM" id="SSF53474">
    <property type="entry name" value="alpha/beta-Hydrolases"/>
    <property type="match status" value="1"/>
</dbReference>
<keyword evidence="3" id="KW-0645">Protease</keyword>
<dbReference type="Pfam" id="PF00326">
    <property type="entry name" value="Peptidase_S9"/>
    <property type="match status" value="1"/>
</dbReference>
<sequence length="842" mass="98231">MGIRKFGLLVILLLYYTISLASHQRDSISIDTRWNQWLISSISSKGDWVSVYLNYPNNRSQSKGFALHIETKKRIEITGISQHQFTAIDFLIGRRAAETVELDLKTQKEISLGKLKQQDWIEAMQTLYFINENNQLVLRKYEKKGAKEILKLEKIASYSMNPSKNQLLYQKEGETVLYHLDLKTLKEKRLLDLKESFSGATWSFSEDVISSILENKNIVLIDLSKGSFKTIELPKEERSISNVWSSFFSNNDLFISYQVLNAVEKDPIKDYLDIWNGNDRELKYKTSGAGWGESGVYPPKMEGETKAVVYQSSKEELIVLPQDAKKKYLNIGVPNYLLVYDPLELQDYSETFEKVRYRLFQIDTAKEIGDLITAINFESYYRKSPDNRYILYPKNDIWEIYDFETGKRMSFLNTDTFNFPIWSSDSRFIYYHNYENLLQYDVTTQKTRKITNLKGKNRFSIVNSIREGNSVYVDVNKPTLFYIDQPNNKTSYYSFFKGKLTNIVDTTSNRLNTSYLNRGVSDDGQTLVWTEENYNQPPTVKVFRKGKVTTLLEAAVPKELYNWRKQKVIHYKDKYGVDLTGVLWYPKDFNHSIKYPMVTYIYERQNAIGSYFEIPKVFDTKGFNRTVLNEQGYFVFQPDTYVSEEGAGLSALECVTKGIETITALEPAIDKTKLGLMGHSFGGYETSFILSQSKLFATGVSGAGAHDLISFNYEYNYMLKMPNWFRVEGPQQDLRDSFGDNSTKYYKNSPIHFAQNFETPVLLWTGMKDDNSNWEQTRHMYIALKRYQKPVIALFYKREGHSFNNKKEQLDLTYRVLDWFDYYLKGETNKEWIAKGIDYNNY</sequence>
<dbReference type="InterPro" id="IPR029058">
    <property type="entry name" value="AB_hydrolase_fold"/>
</dbReference>
<dbReference type="Proteomes" id="UP000243887">
    <property type="component" value="Unassembled WGS sequence"/>
</dbReference>
<dbReference type="AlphaFoldDB" id="A0A1I3QZX5"/>
<dbReference type="EMBL" id="FORU01000007">
    <property type="protein sequence ID" value="SFJ39638.1"/>
    <property type="molecule type" value="Genomic_DNA"/>
</dbReference>
<keyword evidence="3" id="KW-0031">Aminopeptidase</keyword>
<organism evidence="3 4">
    <name type="scientific">Myroides guanonis</name>
    <dbReference type="NCBI Taxonomy" id="1150112"/>
    <lineage>
        <taxon>Bacteria</taxon>
        <taxon>Pseudomonadati</taxon>
        <taxon>Bacteroidota</taxon>
        <taxon>Flavobacteriia</taxon>
        <taxon>Flavobacteriales</taxon>
        <taxon>Flavobacteriaceae</taxon>
        <taxon>Myroides</taxon>
    </lineage>
</organism>
<keyword evidence="4" id="KW-1185">Reference proteome</keyword>
<name>A0A1I3QZX5_9FLAO</name>
<evidence type="ECO:0000259" key="2">
    <source>
        <dbReference type="Pfam" id="PF00326"/>
    </source>
</evidence>
<dbReference type="GO" id="GO:0004177">
    <property type="term" value="F:aminopeptidase activity"/>
    <property type="evidence" value="ECO:0007669"/>
    <property type="project" value="UniProtKB-KW"/>
</dbReference>
<gene>
    <name evidence="3" type="ORF">SAMN04487893_1075</name>
</gene>
<protein>
    <submittedName>
        <fullName evidence="3">Dipeptidyl aminopeptidase/acylaminoacyl peptidase</fullName>
    </submittedName>
</protein>
<dbReference type="GO" id="GO:0004252">
    <property type="term" value="F:serine-type endopeptidase activity"/>
    <property type="evidence" value="ECO:0007669"/>
    <property type="project" value="TreeGrafter"/>
</dbReference>
<evidence type="ECO:0000313" key="4">
    <source>
        <dbReference type="Proteomes" id="UP000243887"/>
    </source>
</evidence>
<dbReference type="InterPro" id="IPR001375">
    <property type="entry name" value="Peptidase_S9_cat"/>
</dbReference>